<dbReference type="InterPro" id="IPR001611">
    <property type="entry name" value="Leu-rich_rpt"/>
</dbReference>
<dbReference type="AlphaFoldDB" id="A0A7J8S0V4"/>
<keyword evidence="1" id="KW-0433">Leucine-rich repeat</keyword>
<dbReference type="Proteomes" id="UP000593561">
    <property type="component" value="Unassembled WGS sequence"/>
</dbReference>
<dbReference type="SUPFAM" id="SSF52058">
    <property type="entry name" value="L domain-like"/>
    <property type="match status" value="1"/>
</dbReference>
<dbReference type="InterPro" id="IPR044974">
    <property type="entry name" value="Disease_R_plants"/>
</dbReference>
<dbReference type="PROSITE" id="PS51450">
    <property type="entry name" value="LRR"/>
    <property type="match status" value="2"/>
</dbReference>
<gene>
    <name evidence="4" type="ORF">Godav_028419</name>
</gene>
<comment type="caution">
    <text evidence="4">The sequence shown here is derived from an EMBL/GenBank/DDBJ whole genome shotgun (WGS) entry which is preliminary data.</text>
</comment>
<dbReference type="InterPro" id="IPR032675">
    <property type="entry name" value="LRR_dom_sf"/>
</dbReference>
<evidence type="ECO:0000313" key="5">
    <source>
        <dbReference type="Proteomes" id="UP000593561"/>
    </source>
</evidence>
<evidence type="ECO:0000259" key="3">
    <source>
        <dbReference type="Pfam" id="PF20160"/>
    </source>
</evidence>
<dbReference type="PANTHER" id="PTHR11017:SF559">
    <property type="entry name" value="DISEASE RESISTANCE PROTEIN CHL1"/>
    <property type="match status" value="1"/>
</dbReference>
<feature type="domain" description="C-JID" evidence="3">
    <location>
        <begin position="297"/>
        <end position="443"/>
    </location>
</feature>
<organism evidence="4 5">
    <name type="scientific">Gossypium davidsonii</name>
    <name type="common">Davidson's cotton</name>
    <name type="synonym">Gossypium klotzschianum subsp. davidsonii</name>
    <dbReference type="NCBI Taxonomy" id="34287"/>
    <lineage>
        <taxon>Eukaryota</taxon>
        <taxon>Viridiplantae</taxon>
        <taxon>Streptophyta</taxon>
        <taxon>Embryophyta</taxon>
        <taxon>Tracheophyta</taxon>
        <taxon>Spermatophyta</taxon>
        <taxon>Magnoliopsida</taxon>
        <taxon>eudicotyledons</taxon>
        <taxon>Gunneridae</taxon>
        <taxon>Pentapetalae</taxon>
        <taxon>rosids</taxon>
        <taxon>malvids</taxon>
        <taxon>Malvales</taxon>
        <taxon>Malvaceae</taxon>
        <taxon>Malvoideae</taxon>
        <taxon>Gossypium</taxon>
    </lineage>
</organism>
<dbReference type="GO" id="GO:0006952">
    <property type="term" value="P:defense response"/>
    <property type="evidence" value="ECO:0007669"/>
    <property type="project" value="InterPro"/>
</dbReference>
<dbReference type="InterPro" id="IPR045344">
    <property type="entry name" value="C-JID"/>
</dbReference>
<evidence type="ECO:0000256" key="1">
    <source>
        <dbReference type="ARBA" id="ARBA00022614"/>
    </source>
</evidence>
<accession>A0A7J8S0V4</accession>
<sequence>MNKTLTLSADAFLKMKRLRLLKVLCCSNCCDFTYLSNELRLLDWTRYPLKSLPSSFQPENLVALLLSYSNIKQLWKENIPLYKLKVLNLKGSENLIKAPDLTTAPNLEILVLKGCTRLVDVHPSVGNLSSLVLLNLKDCRNLVSVPGSIGGCKSLKSLNLSGCYKVEYLPENLQQLEFLEELDLSLSSLQELNLRDCNLFDIPSDICCLYSLKELQLSGNNFTSIPSSLFNLVYLGLSSCKELKSLPELSKVHNSVGWSTITCIDCYRLAENIDALTLLKKHLKVFGNTGKRFNFILPGSEIPEWFSQQRGDSSIKIDLPLEVWNDNQWMGVALCCIFVSDDASRVEELHFRAVSGLSNFKGRNPREFMMGFGTFPAGEPVMTDHIFIRYSSRDEMYRYSWTTDWLDQECEELEFSFVRGPFSLDSVKVKRCGVRLVYERDLEEMEQIQELHSSQCCENLEDIQQHSADDGSIYR</sequence>
<proteinExistence type="predicted"/>
<evidence type="ECO:0000313" key="4">
    <source>
        <dbReference type="EMBL" id="MBA0619202.1"/>
    </source>
</evidence>
<dbReference type="SMART" id="SM00369">
    <property type="entry name" value="LRR_TYP"/>
    <property type="match status" value="2"/>
</dbReference>
<evidence type="ECO:0000256" key="2">
    <source>
        <dbReference type="ARBA" id="ARBA00022737"/>
    </source>
</evidence>
<dbReference type="InterPro" id="IPR003591">
    <property type="entry name" value="Leu-rich_rpt_typical-subtyp"/>
</dbReference>
<name>A0A7J8S0V4_GOSDV</name>
<keyword evidence="2" id="KW-0677">Repeat</keyword>
<dbReference type="Pfam" id="PF20160">
    <property type="entry name" value="C-JID"/>
    <property type="match status" value="1"/>
</dbReference>
<reference evidence="4 5" key="1">
    <citation type="journal article" date="2019" name="Genome Biol. Evol.">
        <title>Insights into the evolution of the New World diploid cottons (Gossypium, subgenus Houzingenia) based on genome sequencing.</title>
        <authorList>
            <person name="Grover C.E."/>
            <person name="Arick M.A. 2nd"/>
            <person name="Thrash A."/>
            <person name="Conover J.L."/>
            <person name="Sanders W.S."/>
            <person name="Peterson D.G."/>
            <person name="Frelichowski J.E."/>
            <person name="Scheffler J.A."/>
            <person name="Scheffler B.E."/>
            <person name="Wendel J.F."/>
        </authorList>
    </citation>
    <scope>NUCLEOTIDE SEQUENCE [LARGE SCALE GENOMIC DNA]</scope>
    <source>
        <strain evidence="4">27</strain>
        <tissue evidence="4">Leaf</tissue>
    </source>
</reference>
<dbReference type="PANTHER" id="PTHR11017">
    <property type="entry name" value="LEUCINE-RICH REPEAT-CONTAINING PROTEIN"/>
    <property type="match status" value="1"/>
</dbReference>
<dbReference type="Pfam" id="PF00560">
    <property type="entry name" value="LRR_1"/>
    <property type="match status" value="3"/>
</dbReference>
<protein>
    <recommendedName>
        <fullName evidence="3">C-JID domain-containing protein</fullName>
    </recommendedName>
</protein>
<keyword evidence="5" id="KW-1185">Reference proteome</keyword>
<dbReference type="EMBL" id="JABFAC010000007">
    <property type="protein sequence ID" value="MBA0619202.1"/>
    <property type="molecule type" value="Genomic_DNA"/>
</dbReference>
<dbReference type="Gene3D" id="3.80.10.10">
    <property type="entry name" value="Ribonuclease Inhibitor"/>
    <property type="match status" value="2"/>
</dbReference>